<accession>A0AAP0BKL2</accession>
<dbReference type="EMBL" id="JBBWWQ010000007">
    <property type="protein sequence ID" value="KAK8942882.1"/>
    <property type="molecule type" value="Genomic_DNA"/>
</dbReference>
<dbReference type="PANTHER" id="PTHR11439">
    <property type="entry name" value="GAG-POL-RELATED RETROTRANSPOSON"/>
    <property type="match status" value="1"/>
</dbReference>
<evidence type="ECO:0000313" key="1">
    <source>
        <dbReference type="EMBL" id="KAK8942882.1"/>
    </source>
</evidence>
<evidence type="ECO:0000313" key="2">
    <source>
        <dbReference type="Proteomes" id="UP001418222"/>
    </source>
</evidence>
<evidence type="ECO:0008006" key="3">
    <source>
        <dbReference type="Google" id="ProtNLM"/>
    </source>
</evidence>
<sequence>MFDYVPVNTPMKENHGICEDSDSDQADVIRYQRLIEKIIYLSHNRLDITYAVEILSRYMHAPRIRHQEATYRLLRYLKKTPSRGLLFSKNDHLRIEVFTDADWAVCRDDRKSITGYCYFVA</sequence>
<dbReference type="Proteomes" id="UP001418222">
    <property type="component" value="Unassembled WGS sequence"/>
</dbReference>
<organism evidence="1 2">
    <name type="scientific">Platanthera zijinensis</name>
    <dbReference type="NCBI Taxonomy" id="2320716"/>
    <lineage>
        <taxon>Eukaryota</taxon>
        <taxon>Viridiplantae</taxon>
        <taxon>Streptophyta</taxon>
        <taxon>Embryophyta</taxon>
        <taxon>Tracheophyta</taxon>
        <taxon>Spermatophyta</taxon>
        <taxon>Magnoliopsida</taxon>
        <taxon>Liliopsida</taxon>
        <taxon>Asparagales</taxon>
        <taxon>Orchidaceae</taxon>
        <taxon>Orchidoideae</taxon>
        <taxon>Orchideae</taxon>
        <taxon>Orchidinae</taxon>
        <taxon>Platanthera</taxon>
    </lineage>
</organism>
<comment type="caution">
    <text evidence="1">The sequence shown here is derived from an EMBL/GenBank/DDBJ whole genome shotgun (WGS) entry which is preliminary data.</text>
</comment>
<dbReference type="AlphaFoldDB" id="A0AAP0BKL2"/>
<protein>
    <recommendedName>
        <fullName evidence="3">Mitochondrial protein</fullName>
    </recommendedName>
</protein>
<reference evidence="1 2" key="1">
    <citation type="journal article" date="2022" name="Nat. Plants">
        <title>Genomes of leafy and leafless Platanthera orchids illuminate the evolution of mycoheterotrophy.</title>
        <authorList>
            <person name="Li M.H."/>
            <person name="Liu K.W."/>
            <person name="Li Z."/>
            <person name="Lu H.C."/>
            <person name="Ye Q.L."/>
            <person name="Zhang D."/>
            <person name="Wang J.Y."/>
            <person name="Li Y.F."/>
            <person name="Zhong Z.M."/>
            <person name="Liu X."/>
            <person name="Yu X."/>
            <person name="Liu D.K."/>
            <person name="Tu X.D."/>
            <person name="Liu B."/>
            <person name="Hao Y."/>
            <person name="Liao X.Y."/>
            <person name="Jiang Y.T."/>
            <person name="Sun W.H."/>
            <person name="Chen J."/>
            <person name="Chen Y.Q."/>
            <person name="Ai Y."/>
            <person name="Zhai J.W."/>
            <person name="Wu S.S."/>
            <person name="Zhou Z."/>
            <person name="Hsiao Y.Y."/>
            <person name="Wu W.L."/>
            <person name="Chen Y.Y."/>
            <person name="Lin Y.F."/>
            <person name="Hsu J.L."/>
            <person name="Li C.Y."/>
            <person name="Wang Z.W."/>
            <person name="Zhao X."/>
            <person name="Zhong W.Y."/>
            <person name="Ma X.K."/>
            <person name="Ma L."/>
            <person name="Huang J."/>
            <person name="Chen G.Z."/>
            <person name="Huang M.Z."/>
            <person name="Huang L."/>
            <person name="Peng D.H."/>
            <person name="Luo Y.B."/>
            <person name="Zou S.Q."/>
            <person name="Chen S.P."/>
            <person name="Lan S."/>
            <person name="Tsai W.C."/>
            <person name="Van de Peer Y."/>
            <person name="Liu Z.J."/>
        </authorList>
    </citation>
    <scope>NUCLEOTIDE SEQUENCE [LARGE SCALE GENOMIC DNA]</scope>
    <source>
        <strain evidence="1">Lor287</strain>
    </source>
</reference>
<dbReference type="PANTHER" id="PTHR11439:SF467">
    <property type="entry name" value="INTEGRASE CATALYTIC DOMAIN-CONTAINING PROTEIN"/>
    <property type="match status" value="1"/>
</dbReference>
<proteinExistence type="predicted"/>
<gene>
    <name evidence="1" type="ORF">KSP39_PZI008964</name>
</gene>
<name>A0AAP0BKL2_9ASPA</name>
<keyword evidence="2" id="KW-1185">Reference proteome</keyword>